<evidence type="ECO:0000259" key="3">
    <source>
        <dbReference type="PROSITE" id="PS50966"/>
    </source>
</evidence>
<proteinExistence type="predicted"/>
<dbReference type="InterPro" id="IPR007527">
    <property type="entry name" value="Znf_SWIM"/>
</dbReference>
<accession>R0KRM0</accession>
<keyword evidence="1" id="KW-0862">Zinc</keyword>
<keyword evidence="5" id="KW-1185">Reference proteome</keyword>
<dbReference type="PROSITE" id="PS50966">
    <property type="entry name" value="ZF_SWIM"/>
    <property type="match status" value="1"/>
</dbReference>
<evidence type="ECO:0000313" key="5">
    <source>
        <dbReference type="Proteomes" id="UP000016927"/>
    </source>
</evidence>
<evidence type="ECO:0000256" key="2">
    <source>
        <dbReference type="SAM" id="MobiDB-lite"/>
    </source>
</evidence>
<sequence length="570" mass="67337">MNLSVNDIFDSKDEIIKAMKDFADQNNIKYDLQETPKSISLFCQGKEKFGCDCFITSNYRKKDNKFIVKKMKLIHKCPTSVTDFGSTDDFIKNEIYRTIGDAEVRIGDIVSILHNRGIKVSYNSVWNAMRKKENDYDEDKENGDQKRSYEEEIKRRKVGGDDVNNDNDNFKLDHKDHKEKGDLNHNINHNNNHNVNLKRDRYRPLDDSKFKSNFFEDSEILKWDDSDFKKFHDLNEIIAEYAKEFVDINSDKILVHFYGKLFFYYVPEYSKVLLPVCEIKFYKRKNGIVIYGLLYDPLFEPVVYSCLISEDIDDILAFKFFIRSHPKIFFMVEYDDILIEILEECKVDFFIKTRDICNYIYSLDNNKENIENIWNNCNFGNEIIKQLENVNPKRYLKQKLDKEILNINNLPECDVDFIMYSVYSLNYFDCINAIHKLSNDNLKNRKRFTITDTKSLFGNNVITRIERNYGNIGNINNMPFYKVDLINQICDCGKFQELMIPCVHACIKIKEEKGDPYNYVSTVYSKEQYNKLVEIIPVLNISLKLHSDKVQIRKGPGRPKKFSIREVDVM</sequence>
<feature type="domain" description="SWIM-type" evidence="3">
    <location>
        <begin position="481"/>
        <end position="513"/>
    </location>
</feature>
<reference evidence="4 5" key="1">
    <citation type="journal article" date="2013" name="BMC Genomics">
        <title>Comparative genomics of parasitic silkworm microsporidia reveal an association between genome expansion and host adaptation.</title>
        <authorList>
            <person name="Pan G."/>
            <person name="Xu J."/>
            <person name="Li T."/>
            <person name="Xia Q."/>
            <person name="Liu S.L."/>
            <person name="Zhang G."/>
            <person name="Li S."/>
            <person name="Li C."/>
            <person name="Liu H."/>
            <person name="Yang L."/>
            <person name="Liu T."/>
            <person name="Zhang X."/>
            <person name="Wu Z."/>
            <person name="Fan W."/>
            <person name="Dang X."/>
            <person name="Xiang H."/>
            <person name="Tao M."/>
            <person name="Li Y."/>
            <person name="Hu J."/>
            <person name="Li Z."/>
            <person name="Lin L."/>
            <person name="Luo J."/>
            <person name="Geng L."/>
            <person name="Wang L."/>
            <person name="Long M."/>
            <person name="Wan Y."/>
            <person name="He N."/>
            <person name="Zhang Z."/>
            <person name="Lu C."/>
            <person name="Keeling P.J."/>
            <person name="Wang J."/>
            <person name="Xiang Z."/>
            <person name="Zhou Z."/>
        </authorList>
    </citation>
    <scope>NUCLEOTIDE SEQUENCE [LARGE SCALE GENOMIC DNA]</scope>
    <source>
        <strain evidence="5">CQ1 / CVCC 102059</strain>
    </source>
</reference>
<dbReference type="OMA" id="FDCINAI"/>
<dbReference type="Proteomes" id="UP000016927">
    <property type="component" value="Unassembled WGS sequence"/>
</dbReference>
<dbReference type="AlphaFoldDB" id="R0KRM0"/>
<feature type="compositionally biased region" description="Basic and acidic residues" evidence="2">
    <location>
        <begin position="142"/>
        <end position="154"/>
    </location>
</feature>
<dbReference type="HOGENOM" id="CLU_043427_0_0_1"/>
<feature type="region of interest" description="Disordered" evidence="2">
    <location>
        <begin position="134"/>
        <end position="154"/>
    </location>
</feature>
<name>R0KRM0_NOSB1</name>
<gene>
    <name evidence="4" type="ORF">NBO_76g0001</name>
</gene>
<protein>
    <recommendedName>
        <fullName evidence="3">SWIM-type domain-containing protein</fullName>
    </recommendedName>
</protein>
<dbReference type="OrthoDB" id="2187956at2759"/>
<evidence type="ECO:0000256" key="1">
    <source>
        <dbReference type="PROSITE-ProRule" id="PRU00325"/>
    </source>
</evidence>
<keyword evidence="1" id="KW-0479">Metal-binding</keyword>
<dbReference type="GO" id="GO:0008270">
    <property type="term" value="F:zinc ion binding"/>
    <property type="evidence" value="ECO:0007669"/>
    <property type="project" value="UniProtKB-KW"/>
</dbReference>
<dbReference type="VEuPathDB" id="MicrosporidiaDB:NBO_76g0001"/>
<dbReference type="EMBL" id="KB908984">
    <property type="protein sequence ID" value="EOB13396.1"/>
    <property type="molecule type" value="Genomic_DNA"/>
</dbReference>
<keyword evidence="1" id="KW-0863">Zinc-finger</keyword>
<organism evidence="4 5">
    <name type="scientific">Nosema bombycis (strain CQ1 / CVCC 102059)</name>
    <name type="common">Microsporidian parasite</name>
    <name type="synonym">Pebrine of silkworm</name>
    <dbReference type="NCBI Taxonomy" id="578461"/>
    <lineage>
        <taxon>Eukaryota</taxon>
        <taxon>Fungi</taxon>
        <taxon>Fungi incertae sedis</taxon>
        <taxon>Microsporidia</taxon>
        <taxon>Nosematidae</taxon>
        <taxon>Nosema</taxon>
    </lineage>
</organism>
<evidence type="ECO:0000313" key="4">
    <source>
        <dbReference type="EMBL" id="EOB13396.1"/>
    </source>
</evidence>